<dbReference type="InterPro" id="IPR011330">
    <property type="entry name" value="Glyco_hydro/deAcase_b/a-brl"/>
</dbReference>
<comment type="caution">
    <text evidence="2">The sequence shown here is derived from an EMBL/GenBank/DDBJ whole genome shotgun (WGS) entry which is preliminary data.</text>
</comment>
<feature type="compositionally biased region" description="Basic and acidic residues" evidence="1">
    <location>
        <begin position="485"/>
        <end position="494"/>
    </location>
</feature>
<feature type="region of interest" description="Disordered" evidence="1">
    <location>
        <begin position="445"/>
        <end position="494"/>
    </location>
</feature>
<dbReference type="EMBL" id="BDCO01000003">
    <property type="protein sequence ID" value="GAT35462.1"/>
    <property type="molecule type" value="Genomic_DNA"/>
</dbReference>
<dbReference type="STRING" id="690879.TSACC_3528"/>
<dbReference type="Pfam" id="PF10096">
    <property type="entry name" value="DUF2334"/>
    <property type="match status" value="1"/>
</dbReference>
<proteinExistence type="predicted"/>
<evidence type="ECO:0000313" key="2">
    <source>
        <dbReference type="EMBL" id="GAT35462.1"/>
    </source>
</evidence>
<dbReference type="GO" id="GO:0005975">
    <property type="term" value="P:carbohydrate metabolic process"/>
    <property type="evidence" value="ECO:0007669"/>
    <property type="project" value="InterPro"/>
</dbReference>
<accession>A0A146GEA1</accession>
<name>A0A146GEA1_TERSA</name>
<protein>
    <submittedName>
        <fullName evidence="2">Polysaccharide deacetylase</fullName>
    </submittedName>
</protein>
<sequence>MKLLPLLMLVGGSLAAGEIPLPLPNGGFENGLDSWKLEGSATAATVAPDAAMLGKNGLRMQSEPARFSLTSAAVPVTPGKTYKLNFWAGSPKALEQPQSNLDAKLVFRSADGKEIAAAPAKIRKWPVAMIANNFFNEEYTMAGAAPEGAATLEVRLSSSGKGPVGPVNLDDFSLAELDDIPDPQIAEGGGHPVPSFDPQLLKNLEDEIKADPYRGKQPPRIVIKLDDFGAAGSGVHARWKKVADYAASKGIKVTFGIIATRIQNENIADFVAWTKQQHDSGRIEFWNHGYDHAERMDGKKRIMEFGGEPYEHQKQHMTDANKLAREKLGFPYVSFGAPFNATDENTAKVLAEDQDIKVWMYGDPRNPAGKKVLIRCGAVTLETPTLIPNYAAFVEGYAHNRGAEYFVLQGHPAGWGDDRWEQFTKIVEFLISQKAEFVFASDFAGSPDRSASHPRSRLGWRDTHDPAKRRGKGKAILIADSMRGSLDRKAGAEE</sequence>
<keyword evidence="3" id="KW-1185">Reference proteome</keyword>
<dbReference type="Proteomes" id="UP000076023">
    <property type="component" value="Unassembled WGS sequence"/>
</dbReference>
<evidence type="ECO:0000313" key="3">
    <source>
        <dbReference type="Proteomes" id="UP000076023"/>
    </source>
</evidence>
<reference evidence="3" key="1">
    <citation type="journal article" date="2017" name="Genome Announc.">
        <title>Draft Genome Sequence of Terrimicrobium sacchariphilum NM-5T, a Facultative Anaerobic Soil Bacterium of the Class Spartobacteria.</title>
        <authorList>
            <person name="Qiu Y.L."/>
            <person name="Tourlousse D.M."/>
            <person name="Matsuura N."/>
            <person name="Ohashi A."/>
            <person name="Sekiguchi Y."/>
        </authorList>
    </citation>
    <scope>NUCLEOTIDE SEQUENCE [LARGE SCALE GENOMIC DNA]</scope>
    <source>
        <strain evidence="3">NM-5</strain>
    </source>
</reference>
<gene>
    <name evidence="2" type="ORF">TSACC_3528</name>
</gene>
<dbReference type="AlphaFoldDB" id="A0A146GEA1"/>
<dbReference type="SUPFAM" id="SSF88713">
    <property type="entry name" value="Glycoside hydrolase/deacetylase"/>
    <property type="match status" value="1"/>
</dbReference>
<feature type="compositionally biased region" description="Basic and acidic residues" evidence="1">
    <location>
        <begin position="459"/>
        <end position="468"/>
    </location>
</feature>
<dbReference type="SUPFAM" id="SSF49785">
    <property type="entry name" value="Galactose-binding domain-like"/>
    <property type="match status" value="1"/>
</dbReference>
<evidence type="ECO:0000256" key="1">
    <source>
        <dbReference type="SAM" id="MobiDB-lite"/>
    </source>
</evidence>
<dbReference type="InterPro" id="IPR018763">
    <property type="entry name" value="DUF2334"/>
</dbReference>
<organism evidence="2 3">
    <name type="scientific">Terrimicrobium sacchariphilum</name>
    <dbReference type="NCBI Taxonomy" id="690879"/>
    <lineage>
        <taxon>Bacteria</taxon>
        <taxon>Pseudomonadati</taxon>
        <taxon>Verrucomicrobiota</taxon>
        <taxon>Terrimicrobiia</taxon>
        <taxon>Terrimicrobiales</taxon>
        <taxon>Terrimicrobiaceae</taxon>
        <taxon>Terrimicrobium</taxon>
    </lineage>
</organism>
<dbReference type="InParanoid" id="A0A146GEA1"/>
<dbReference type="Gene3D" id="3.20.20.370">
    <property type="entry name" value="Glycoside hydrolase/deacetylase"/>
    <property type="match status" value="1"/>
</dbReference>
<dbReference type="InterPro" id="IPR008979">
    <property type="entry name" value="Galactose-bd-like_sf"/>
</dbReference>
<dbReference type="OrthoDB" id="193920at2"/>
<dbReference type="Gene3D" id="2.60.120.260">
    <property type="entry name" value="Galactose-binding domain-like"/>
    <property type="match status" value="1"/>
</dbReference>